<evidence type="ECO:0000259" key="1">
    <source>
        <dbReference type="PROSITE" id="PS51186"/>
    </source>
</evidence>
<protein>
    <submittedName>
        <fullName evidence="2">GNAT family N-acetyltransferase</fullName>
    </submittedName>
</protein>
<name>A0ABU8UCI9_9ACTN</name>
<dbReference type="Proteomes" id="UP001382904">
    <property type="component" value="Unassembled WGS sequence"/>
</dbReference>
<accession>A0ABU8UCI9</accession>
<feature type="domain" description="N-acetyltransferase" evidence="1">
    <location>
        <begin position="19"/>
        <end position="176"/>
    </location>
</feature>
<dbReference type="Pfam" id="PF13302">
    <property type="entry name" value="Acetyltransf_3"/>
    <property type="match status" value="1"/>
</dbReference>
<evidence type="ECO:0000313" key="3">
    <source>
        <dbReference type="Proteomes" id="UP001382904"/>
    </source>
</evidence>
<dbReference type="EMBL" id="JBBKAM010000004">
    <property type="protein sequence ID" value="MEJ8645613.1"/>
    <property type="molecule type" value="Genomic_DNA"/>
</dbReference>
<evidence type="ECO:0000313" key="2">
    <source>
        <dbReference type="EMBL" id="MEJ8645613.1"/>
    </source>
</evidence>
<sequence length="198" mass="22017">MPSSSHPAPWPVSLSTDRLVLRPIERGDVATLSRLWTDTEVRRYLGGPVTGETLRAREEGCVAAFGAFSVVRVTDMAVVGLVSVEPSSRRDGRTEVSYQLLPEHWGHGYGREAVAVAVSWALGTVTSERPPEVVAVTQKTNERSRRLLESIGMRLIDTFVEWDAEQVMYSMDTEYAVVERSLPPSRRDRGCGSDQLER</sequence>
<dbReference type="InterPro" id="IPR000182">
    <property type="entry name" value="GNAT_dom"/>
</dbReference>
<proteinExistence type="predicted"/>
<dbReference type="SUPFAM" id="SSF55729">
    <property type="entry name" value="Acyl-CoA N-acyltransferases (Nat)"/>
    <property type="match status" value="1"/>
</dbReference>
<dbReference type="Gene3D" id="3.40.630.30">
    <property type="match status" value="1"/>
</dbReference>
<gene>
    <name evidence="2" type="ORF">WKI68_39165</name>
</gene>
<reference evidence="2 3" key="1">
    <citation type="submission" date="2024-03" db="EMBL/GenBank/DDBJ databases">
        <title>Novel Streptomyces species of biotechnological and ecological value are a feature of Machair soil.</title>
        <authorList>
            <person name="Prole J.R."/>
            <person name="Goodfellow M."/>
            <person name="Allenby N."/>
            <person name="Ward A.C."/>
        </authorList>
    </citation>
    <scope>NUCLEOTIDE SEQUENCE [LARGE SCALE GENOMIC DNA]</scope>
    <source>
        <strain evidence="2 3">MS1.HAVA.3</strain>
    </source>
</reference>
<organism evidence="2 3">
    <name type="scientific">Streptomyces caledonius</name>
    <dbReference type="NCBI Taxonomy" id="3134107"/>
    <lineage>
        <taxon>Bacteria</taxon>
        <taxon>Bacillati</taxon>
        <taxon>Actinomycetota</taxon>
        <taxon>Actinomycetes</taxon>
        <taxon>Kitasatosporales</taxon>
        <taxon>Streptomycetaceae</taxon>
        <taxon>Streptomyces</taxon>
    </lineage>
</organism>
<dbReference type="InterPro" id="IPR051531">
    <property type="entry name" value="N-acetyltransferase"/>
</dbReference>
<dbReference type="PANTHER" id="PTHR43792">
    <property type="entry name" value="GNAT FAMILY, PUTATIVE (AFU_ORTHOLOGUE AFUA_3G00765)-RELATED-RELATED"/>
    <property type="match status" value="1"/>
</dbReference>
<dbReference type="PROSITE" id="PS51186">
    <property type="entry name" value="GNAT"/>
    <property type="match status" value="1"/>
</dbReference>
<dbReference type="PANTHER" id="PTHR43792:SF1">
    <property type="entry name" value="N-ACETYLTRANSFERASE DOMAIN-CONTAINING PROTEIN"/>
    <property type="match status" value="1"/>
</dbReference>
<comment type="caution">
    <text evidence="2">The sequence shown here is derived from an EMBL/GenBank/DDBJ whole genome shotgun (WGS) entry which is preliminary data.</text>
</comment>
<dbReference type="CDD" id="cd04301">
    <property type="entry name" value="NAT_SF"/>
    <property type="match status" value="1"/>
</dbReference>
<keyword evidence="3" id="KW-1185">Reference proteome</keyword>
<dbReference type="InterPro" id="IPR016181">
    <property type="entry name" value="Acyl_CoA_acyltransferase"/>
</dbReference>